<dbReference type="InterPro" id="IPR002637">
    <property type="entry name" value="RdgB/HAM1"/>
</dbReference>
<dbReference type="GO" id="GO:0009143">
    <property type="term" value="P:nucleoside triphosphate catabolic process"/>
    <property type="evidence" value="ECO:0007669"/>
    <property type="project" value="InterPro"/>
</dbReference>
<evidence type="ECO:0000313" key="4">
    <source>
        <dbReference type="Proteomes" id="UP000319103"/>
    </source>
</evidence>
<name>A0A540WCP8_9ACTN</name>
<evidence type="ECO:0000313" key="3">
    <source>
        <dbReference type="EMBL" id="TQF06667.1"/>
    </source>
</evidence>
<proteinExistence type="inferred from homology"/>
<keyword evidence="4" id="KW-1185">Reference proteome</keyword>
<dbReference type="Pfam" id="PF01725">
    <property type="entry name" value="Ham1p_like"/>
    <property type="match status" value="1"/>
</dbReference>
<dbReference type="OrthoDB" id="9807456at2"/>
<evidence type="ECO:0000256" key="1">
    <source>
        <dbReference type="ARBA" id="ARBA00008023"/>
    </source>
</evidence>
<dbReference type="PANTHER" id="PTHR11067:SF9">
    <property type="entry name" value="INOSINE TRIPHOSPHATE PYROPHOSPHATASE"/>
    <property type="match status" value="1"/>
</dbReference>
<dbReference type="Gene3D" id="3.90.950.10">
    <property type="match status" value="1"/>
</dbReference>
<dbReference type="SUPFAM" id="SSF52972">
    <property type="entry name" value="ITPase-like"/>
    <property type="match status" value="1"/>
</dbReference>
<accession>A0A540WCP8</accession>
<dbReference type="GO" id="GO:0047429">
    <property type="term" value="F:nucleoside triphosphate diphosphatase activity"/>
    <property type="evidence" value="ECO:0007669"/>
    <property type="project" value="InterPro"/>
</dbReference>
<dbReference type="InterPro" id="IPR029001">
    <property type="entry name" value="ITPase-like_fam"/>
</dbReference>
<keyword evidence="2" id="KW-0378">Hydrolase</keyword>
<dbReference type="PANTHER" id="PTHR11067">
    <property type="entry name" value="INOSINE TRIPHOSPHATE PYROPHOSPHATASE/HAM1 PROTEIN"/>
    <property type="match status" value="1"/>
</dbReference>
<gene>
    <name evidence="3" type="ORF">E6W39_36330</name>
</gene>
<dbReference type="EMBL" id="VIGB01000003">
    <property type="protein sequence ID" value="TQF06667.1"/>
    <property type="molecule type" value="Genomic_DNA"/>
</dbReference>
<dbReference type="RefSeq" id="WP_141637079.1">
    <property type="nucleotide sequence ID" value="NZ_VIGB01000003.1"/>
</dbReference>
<reference evidence="3 4" key="1">
    <citation type="submission" date="2019-06" db="EMBL/GenBank/DDBJ databases">
        <title>Description of Kitasatospora acidophila sp. nov. isolated from pine grove soil, and reclassification of Streptomyces novaecaesareae to Kitasatospora novaeceasareae comb. nov.</title>
        <authorList>
            <person name="Kim M.J."/>
        </authorList>
    </citation>
    <scope>NUCLEOTIDE SEQUENCE [LARGE SCALE GENOMIC DNA]</scope>
    <source>
        <strain evidence="3 4">MMS16-CNU292</strain>
    </source>
</reference>
<dbReference type="GO" id="GO:0005737">
    <property type="term" value="C:cytoplasm"/>
    <property type="evidence" value="ECO:0007669"/>
    <property type="project" value="TreeGrafter"/>
</dbReference>
<comment type="caution">
    <text evidence="3">The sequence shown here is derived from an EMBL/GenBank/DDBJ whole genome shotgun (WGS) entry which is preliminary data.</text>
</comment>
<protein>
    <submittedName>
        <fullName evidence="3">Non-canonical purine NTP pyrophosphatase</fullName>
    </submittedName>
</protein>
<comment type="similarity">
    <text evidence="1">Belongs to the HAM1 NTPase family.</text>
</comment>
<sequence>MRRVLLASQNSIKFEEVAHIIPGVERLAVELTEVQATDVRVVVEDKLDQVARLGFEEPVIVEDTGLHLEAWNGLPGALVKWFVTDLGVPRFQEIVAASGNARARATSAVGVIWGRERCSWTGDLDGRIVEGRGDLGGWTPMFEVADTGRTLAELPLADRLLWTMRREPLQHALKWLAERGYQA</sequence>
<evidence type="ECO:0000256" key="2">
    <source>
        <dbReference type="ARBA" id="ARBA00022801"/>
    </source>
</evidence>
<organism evidence="3 4">
    <name type="scientific">Kitasatospora acidiphila</name>
    <dbReference type="NCBI Taxonomy" id="2567942"/>
    <lineage>
        <taxon>Bacteria</taxon>
        <taxon>Bacillati</taxon>
        <taxon>Actinomycetota</taxon>
        <taxon>Actinomycetes</taxon>
        <taxon>Kitasatosporales</taxon>
        <taxon>Streptomycetaceae</taxon>
        <taxon>Kitasatospora</taxon>
    </lineage>
</organism>
<dbReference type="AlphaFoldDB" id="A0A540WCP8"/>
<dbReference type="Proteomes" id="UP000319103">
    <property type="component" value="Unassembled WGS sequence"/>
</dbReference>